<accession>A0A9W3K6Q4</accession>
<reference evidence="1 2" key="1">
    <citation type="journal article" date="2012" name="J. Bacteriol.">
        <title>Complete Genome Sequence of Burkholderia sp. Strain GG4, a Betaproteobacterium That Reduces 3-Oxo-N-Acylhomoserine Lactones and Produces Different N-Acylhomoserine Lactones.</title>
        <authorList>
            <person name="Hong K.W."/>
            <person name="Koh C.L."/>
            <person name="Sam C.K."/>
            <person name="Yin W.F."/>
            <person name="Chan K.G."/>
        </authorList>
    </citation>
    <scope>NUCLEOTIDE SEQUENCE [LARGE SCALE GENOMIC DNA]</scope>
    <source>
        <strain evidence="1 2">GG4</strain>
    </source>
</reference>
<dbReference type="Proteomes" id="UP000032866">
    <property type="component" value="Chromosome 2"/>
</dbReference>
<dbReference type="AlphaFoldDB" id="A0A9W3K6Q4"/>
<evidence type="ECO:0000313" key="2">
    <source>
        <dbReference type="Proteomes" id="UP000032866"/>
    </source>
</evidence>
<organism evidence="1 2">
    <name type="scientific">Burkholderia cepacia GG4</name>
    <dbReference type="NCBI Taxonomy" id="1009846"/>
    <lineage>
        <taxon>Bacteria</taxon>
        <taxon>Pseudomonadati</taxon>
        <taxon>Pseudomonadota</taxon>
        <taxon>Betaproteobacteria</taxon>
        <taxon>Burkholderiales</taxon>
        <taxon>Burkholderiaceae</taxon>
        <taxon>Burkholderia</taxon>
        <taxon>Burkholderia cepacia complex</taxon>
    </lineage>
</organism>
<protein>
    <submittedName>
        <fullName evidence="1">Uncharacterized protein</fullName>
    </submittedName>
</protein>
<sequence>MRYHEYAHTTREERYSSRKFTGTFFIQSRKWFIQYQDVAFLQQPPGNNQSLALAPRKSAAFFTNDIFKIVRKFMEPNLFKRIDNFFSRDITSAVAKIFSDRLIENNIILRNVANLFQ</sequence>
<evidence type="ECO:0000313" key="1">
    <source>
        <dbReference type="EMBL" id="AFQ52007.1"/>
    </source>
</evidence>
<proteinExistence type="predicted"/>
<name>A0A9W3K6Q4_BURCE</name>
<dbReference type="KEGG" id="bct:GEM_5623"/>
<dbReference type="EMBL" id="CP003775">
    <property type="protein sequence ID" value="AFQ52007.1"/>
    <property type="molecule type" value="Genomic_DNA"/>
</dbReference>
<gene>
    <name evidence="1" type="ORF">GEM_5623</name>
</gene>